<dbReference type="InterPro" id="IPR030395">
    <property type="entry name" value="GP_PDE_dom"/>
</dbReference>
<evidence type="ECO:0000256" key="3">
    <source>
        <dbReference type="ARBA" id="ARBA00022692"/>
    </source>
</evidence>
<dbReference type="Proteomes" id="UP000195570">
    <property type="component" value="Unassembled WGS sequence"/>
</dbReference>
<keyword evidence="5" id="KW-1133">Transmembrane helix</keyword>
<name>A0A1G4IGC9_TRYEQ</name>
<proteinExistence type="inferred from homology"/>
<dbReference type="GO" id="GO:0005737">
    <property type="term" value="C:cytoplasm"/>
    <property type="evidence" value="ECO:0007669"/>
    <property type="project" value="UniProtKB-ARBA"/>
</dbReference>
<dbReference type="Gene3D" id="3.20.20.190">
    <property type="entry name" value="Phosphatidylinositol (PI) phosphodiesterase"/>
    <property type="match status" value="1"/>
</dbReference>
<dbReference type="RefSeq" id="XP_067082114.1">
    <property type="nucleotide sequence ID" value="XM_067226013.1"/>
</dbReference>
<dbReference type="GO" id="GO:0046475">
    <property type="term" value="P:glycerophospholipid catabolic process"/>
    <property type="evidence" value="ECO:0007669"/>
    <property type="project" value="TreeGrafter"/>
</dbReference>
<dbReference type="PANTHER" id="PTHR42758:SF2">
    <property type="entry name" value="PHOSPHATIDYLGLYCEROL PHOSPHOLIPASE C"/>
    <property type="match status" value="1"/>
</dbReference>
<keyword evidence="4" id="KW-0378">Hydrolase</keyword>
<dbReference type="InterPro" id="IPR052271">
    <property type="entry name" value="GDPD-Related"/>
</dbReference>
<dbReference type="GO" id="GO:0016020">
    <property type="term" value="C:membrane"/>
    <property type="evidence" value="ECO:0007669"/>
    <property type="project" value="UniProtKB-SubCell"/>
</dbReference>
<evidence type="ECO:0000259" key="8">
    <source>
        <dbReference type="PROSITE" id="PS51704"/>
    </source>
</evidence>
<comment type="subcellular location">
    <subcellularLocation>
        <location evidence="1">Membrane</location>
    </subcellularLocation>
</comment>
<evidence type="ECO:0000256" key="1">
    <source>
        <dbReference type="ARBA" id="ARBA00004370"/>
    </source>
</evidence>
<reference evidence="9" key="1">
    <citation type="submission" date="2016-09" db="EMBL/GenBank/DDBJ databases">
        <authorList>
            <person name="Hebert L."/>
            <person name="Moumen B."/>
        </authorList>
    </citation>
    <scope>NUCLEOTIDE SEQUENCE [LARGE SCALE GENOMIC DNA]</scope>
    <source>
        <strain evidence="9">OVI</strain>
    </source>
</reference>
<dbReference type="GO" id="GO:0008081">
    <property type="term" value="F:phosphoric diester hydrolase activity"/>
    <property type="evidence" value="ECO:0007669"/>
    <property type="project" value="InterPro"/>
</dbReference>
<comment type="caution">
    <text evidence="9">The sequence shown here is derived from an EMBL/GenBank/DDBJ whole genome shotgun (WGS) entry which is preliminary data.</text>
</comment>
<sequence>MAFSALAAVFFTGFCVLFATILAFSPRQTHDRKKVLARLRAKFPYSVSKIAHRGGSILGPENTLYAFHRAVKEGAADMLELDVRETMDYRIVVCHDEWLERLCGSAYKHVTVKDITVGDDPNTNLPQLQRNIPLHFVSSEKTMYCATDSVPVDGTTRLCLLEEVFEAFPTIPIHIDIKYASSDFTDRIFDLIKKYGREPVTFVGSSNWRNEIYITRRMKRLSSQKDKCKFHTFAGPIDYVLVHVAHYIGVLPLIPLNFDIFSVPLFTKRKKQEIPFFLRPIAQLLNSPSLWMHLQQRGILVVGWVLNDVDEFEEASRWPINGVMTDDPISFNGFLISHDVSNTMNLLN</sequence>
<keyword evidence="3" id="KW-0812">Transmembrane</keyword>
<feature type="domain" description="GP-PDE" evidence="8">
    <location>
        <begin position="47"/>
        <end position="335"/>
    </location>
</feature>
<evidence type="ECO:0000256" key="5">
    <source>
        <dbReference type="ARBA" id="ARBA00022989"/>
    </source>
</evidence>
<dbReference type="PANTHER" id="PTHR42758">
    <property type="entry name" value="PHOSPHATIDYLGLYCEROL PHOSPHOLIPASE C"/>
    <property type="match status" value="1"/>
</dbReference>
<keyword evidence="7" id="KW-0472">Membrane</keyword>
<keyword evidence="10" id="KW-1185">Reference proteome</keyword>
<evidence type="ECO:0000313" key="9">
    <source>
        <dbReference type="EMBL" id="SCU71447.1"/>
    </source>
</evidence>
<keyword evidence="6" id="KW-0443">Lipid metabolism</keyword>
<evidence type="ECO:0000256" key="2">
    <source>
        <dbReference type="ARBA" id="ARBA00007277"/>
    </source>
</evidence>
<evidence type="ECO:0000256" key="7">
    <source>
        <dbReference type="ARBA" id="ARBA00023136"/>
    </source>
</evidence>
<protein>
    <submittedName>
        <fullName evidence="9">Glycerophosphoryl diester phosphodiesterase, putative</fullName>
    </submittedName>
</protein>
<dbReference type="GeneID" id="92376968"/>
<dbReference type="AlphaFoldDB" id="A0A1G4IGC9"/>
<dbReference type="FunFam" id="3.20.20.190:FF:000080">
    <property type="entry name" value="Glycerophosphoryl diester phosphodiesterase, putative"/>
    <property type="match status" value="1"/>
</dbReference>
<accession>A0A1G4IGC9</accession>
<evidence type="ECO:0000256" key="4">
    <source>
        <dbReference type="ARBA" id="ARBA00022801"/>
    </source>
</evidence>
<dbReference type="Pfam" id="PF03009">
    <property type="entry name" value="GDPD"/>
    <property type="match status" value="1"/>
</dbReference>
<comment type="similarity">
    <text evidence="2">Belongs to the glycerophosphoryl diester phosphodiesterase family.</text>
</comment>
<dbReference type="SUPFAM" id="SSF51695">
    <property type="entry name" value="PLC-like phosphodiesterases"/>
    <property type="match status" value="1"/>
</dbReference>
<dbReference type="InterPro" id="IPR017946">
    <property type="entry name" value="PLC-like_Pdiesterase_TIM-brl"/>
</dbReference>
<dbReference type="PROSITE" id="PS51704">
    <property type="entry name" value="GP_PDE"/>
    <property type="match status" value="1"/>
</dbReference>
<gene>
    <name evidence="9" type="ORF">TEOVI_000302800</name>
</gene>
<dbReference type="EMBL" id="CZPT02001628">
    <property type="protein sequence ID" value="SCU71447.1"/>
    <property type="molecule type" value="Genomic_DNA"/>
</dbReference>
<evidence type="ECO:0000256" key="6">
    <source>
        <dbReference type="ARBA" id="ARBA00023098"/>
    </source>
</evidence>
<evidence type="ECO:0000313" key="10">
    <source>
        <dbReference type="Proteomes" id="UP000195570"/>
    </source>
</evidence>
<dbReference type="CDD" id="cd08612">
    <property type="entry name" value="GDPD_GDE4"/>
    <property type="match status" value="1"/>
</dbReference>
<organism evidence="9 10">
    <name type="scientific">Trypanosoma equiperdum</name>
    <dbReference type="NCBI Taxonomy" id="5694"/>
    <lineage>
        <taxon>Eukaryota</taxon>
        <taxon>Discoba</taxon>
        <taxon>Euglenozoa</taxon>
        <taxon>Kinetoplastea</taxon>
        <taxon>Metakinetoplastina</taxon>
        <taxon>Trypanosomatida</taxon>
        <taxon>Trypanosomatidae</taxon>
        <taxon>Trypanosoma</taxon>
    </lineage>
</organism>
<dbReference type="VEuPathDB" id="TriTrypDB:TEOVI_000302800"/>